<comment type="caution">
    <text evidence="2">The sequence shown here is derived from an EMBL/GenBank/DDBJ whole genome shotgun (WGS) entry which is preliminary data.</text>
</comment>
<evidence type="ECO:0000259" key="1">
    <source>
        <dbReference type="Pfam" id="PF12697"/>
    </source>
</evidence>
<feature type="non-terminal residue" evidence="2">
    <location>
        <position position="1"/>
    </location>
</feature>
<dbReference type="PANTHER" id="PTHR37946">
    <property type="entry name" value="SLL1969 PROTEIN"/>
    <property type="match status" value="1"/>
</dbReference>
<name>A0A3A8H3M4_9BACT</name>
<dbReference type="RefSeq" id="WP_120545980.1">
    <property type="nucleotide sequence ID" value="NZ_RAVZ01000712.1"/>
</dbReference>
<keyword evidence="2" id="KW-0378">Hydrolase</keyword>
<dbReference type="InterPro" id="IPR029058">
    <property type="entry name" value="AB_hydrolase_fold"/>
</dbReference>
<evidence type="ECO:0000313" key="3">
    <source>
        <dbReference type="Proteomes" id="UP000268094"/>
    </source>
</evidence>
<dbReference type="GO" id="GO:0016787">
    <property type="term" value="F:hydrolase activity"/>
    <property type="evidence" value="ECO:0007669"/>
    <property type="project" value="UniProtKB-KW"/>
</dbReference>
<protein>
    <submittedName>
        <fullName evidence="2">Alpha/beta fold hydrolase</fullName>
    </submittedName>
</protein>
<dbReference type="Proteomes" id="UP000268094">
    <property type="component" value="Unassembled WGS sequence"/>
</dbReference>
<dbReference type="EMBL" id="RAVZ01000712">
    <property type="protein sequence ID" value="RKG65689.1"/>
    <property type="molecule type" value="Genomic_DNA"/>
</dbReference>
<dbReference type="Pfam" id="PF12697">
    <property type="entry name" value="Abhydrolase_6"/>
    <property type="match status" value="1"/>
</dbReference>
<reference evidence="3" key="1">
    <citation type="submission" date="2018-09" db="EMBL/GenBank/DDBJ databases">
        <authorList>
            <person name="Livingstone P.G."/>
            <person name="Whitworth D.E."/>
        </authorList>
    </citation>
    <scope>NUCLEOTIDE SEQUENCE [LARGE SCALE GENOMIC DNA]</scope>
    <source>
        <strain evidence="3">CA054A</strain>
    </source>
</reference>
<gene>
    <name evidence="2" type="ORF">D7V88_41735</name>
</gene>
<feature type="domain" description="AB hydrolase-1" evidence="1">
    <location>
        <begin position="132"/>
        <end position="309"/>
    </location>
</feature>
<dbReference type="OrthoDB" id="275181at2"/>
<dbReference type="Gene3D" id="3.40.50.1820">
    <property type="entry name" value="alpha/beta hydrolase"/>
    <property type="match status" value="1"/>
</dbReference>
<evidence type="ECO:0000313" key="2">
    <source>
        <dbReference type="EMBL" id="RKG65689.1"/>
    </source>
</evidence>
<organism evidence="2 3">
    <name type="scientific">Corallococcus terminator</name>
    <dbReference type="NCBI Taxonomy" id="2316733"/>
    <lineage>
        <taxon>Bacteria</taxon>
        <taxon>Pseudomonadati</taxon>
        <taxon>Myxococcota</taxon>
        <taxon>Myxococcia</taxon>
        <taxon>Myxococcales</taxon>
        <taxon>Cystobacterineae</taxon>
        <taxon>Myxococcaceae</taxon>
        <taxon>Corallococcus</taxon>
    </lineage>
</organism>
<accession>A0A3A8H3M4</accession>
<proteinExistence type="predicted"/>
<dbReference type="SUPFAM" id="SSF53474">
    <property type="entry name" value="alpha/beta-Hydrolases"/>
    <property type="match status" value="1"/>
</dbReference>
<feature type="non-terminal residue" evidence="2">
    <location>
        <position position="374"/>
    </location>
</feature>
<dbReference type="PANTHER" id="PTHR37946:SF1">
    <property type="entry name" value="SLL1969 PROTEIN"/>
    <property type="match status" value="1"/>
</dbReference>
<sequence length="374" mass="40991">RQAPDVPHHSGFELRDEEVEEALVTGAHQELLEDYFGPEQYAELTRLARDTAAARTLRGGPPVLILPGLLGSKIGRERKLGPFEDVFWFDPVDIGVGRLTQLELPTPGNGLSAIGVMLFAYLSLKFRLCQAGFDARFHPFDWRRSITELGAELAAVLQQRAGEKVHLVAHSMGGLVARAAIFQGAPYARLVMLGTPNFGSFDSVMALRASHPVVRKLGALDVRHTPEQLSRDLFTTFPGLTQMLPAPERWAEVDLYDLSQWPPDDLHPRDALLKGVAPMRAGLAGAREDFFIICGEGQETTVGLHRDAQGRFVYQTSRQGDGTVPLEFAQMSGVKAHYFIAESHGALPNNSRVARAVGDLLKHGQTDVLPTHPA</sequence>
<keyword evidence="3" id="KW-1185">Reference proteome</keyword>
<dbReference type="AlphaFoldDB" id="A0A3A8H3M4"/>
<dbReference type="InterPro" id="IPR000073">
    <property type="entry name" value="AB_hydrolase_1"/>
</dbReference>